<accession>A0A6V8Q253</accession>
<evidence type="ECO:0000313" key="7">
    <source>
        <dbReference type="Proteomes" id="UP000569018"/>
    </source>
</evidence>
<evidence type="ECO:0000259" key="4">
    <source>
        <dbReference type="Pfam" id="PF01555"/>
    </source>
</evidence>
<dbReference type="RefSeq" id="WP_181040948.1">
    <property type="nucleotide sequence ID" value="NZ_BLSD01000006.1"/>
</dbReference>
<comment type="caution">
    <text evidence="6">The sequence shown here is derived from an EMBL/GenBank/DDBJ whole genome shotgun (WGS) entry which is preliminary data.</text>
</comment>
<dbReference type="Pfam" id="PF01555">
    <property type="entry name" value="N6_N4_Mtase"/>
    <property type="match status" value="1"/>
</dbReference>
<dbReference type="InterPro" id="IPR002052">
    <property type="entry name" value="DNA_methylase_N6_adenine_CS"/>
</dbReference>
<gene>
    <name evidence="6" type="ORF">HKBW3S47_00211</name>
</gene>
<dbReference type="GO" id="GO:0003677">
    <property type="term" value="F:DNA binding"/>
    <property type="evidence" value="ECO:0007669"/>
    <property type="project" value="InterPro"/>
</dbReference>
<sequence length="1042" mass="118938">MNQYYAIEDSFPVVEINRLAIPERNAFKPIYQMHKWFARRASCVFRAILLGCMKPLALDENGKPLKSGAEVIMEEFYKDHTNDPDTKGKVILDPFMGGGTTVVEALRLGCKVIGIDLNPVAWFIVKTEIEPVDIDELKASFDRLAERKVAWSGKSVKETLLEQYKTECPCCGAGREEAEIIYTFWVKSAICTNPLCKKEVPLFSDYVIAMKSPSIRYNRDVECPECGKTFDWEMEPASMIAEPGLCVVSPTYSAGVGRTTARWTYSPNRTQMNTGFQDKNLNNSVGIYENLRSIVKCPWCNKVVLPKLKSAKTERKKVPLTVLLCPHCYAVWQWRGNLPKEVNCPVCKKDYKPKEGNVPKNGWFLCPSCGHTDRIINSIRSLPRDKLLPMRPYAIEGYCNTCAGDVEAEEINPQNVLFGERKKTKTKKKCVDHLCLLTTNNGKFFKHITSADLASYQKTCEIWEKEKENLPYPKQRIPEGFNTNQMINHHYHYWYQMFNARQLLCLSTLLKAIDEEPDQTLKEMLLSGFQMSLEANNIFARYRTASGGRSPFGGIFSRHDYQPKLTPCEINVYGPYAYYGTFEACAGKVIRGKEFNINPFDYEASGNKRKSRISSERIDASPEDTRLESRSSVSIMDRLNEVKFVITDPPYAGNVNYSELSDFFYVWLRLLLVENYKEFAPELTPKAEEIIENPTRGKTSQDFEEGLTQVFQQCNRVLKDDGLLAFTFHHAEGSAWEALLRAVCNAGYAIESVYPIHGESESSLHLLDKRSISYDLIHICRKRPEGVETQKRSWAGIRQEIRRKAREEIKAIEEGRYGNEPLSPADVNIILIGKCLELYSRHYGAIVDHEGNEVTLKDALEEIRMMVDQLVTAEQPLPSELVDIDPESYVYLTCLCDRKEVKTDDVHKATRGILEPDSLIKAGIMIRGRAGRGRSYEVKQPLERFVSLLEKFKETTTSQETLFGEIEPPKMEGKTYFIDYVHFLMALIEGGENVVPWLERFRGETPRLRAACEYLMARNKGFSTTLKKILDLMDVGPLFSTR</sequence>
<dbReference type="InterPro" id="IPR029063">
    <property type="entry name" value="SAM-dependent_MTases_sf"/>
</dbReference>
<dbReference type="GO" id="GO:0008170">
    <property type="term" value="F:N-methyltransferase activity"/>
    <property type="evidence" value="ECO:0007669"/>
    <property type="project" value="InterPro"/>
</dbReference>
<keyword evidence="2" id="KW-0489">Methyltransferase</keyword>
<dbReference type="Proteomes" id="UP000569018">
    <property type="component" value="Unassembled WGS sequence"/>
</dbReference>
<proteinExistence type="inferred from homology"/>
<dbReference type="GO" id="GO:0032259">
    <property type="term" value="P:methylation"/>
    <property type="evidence" value="ECO:0007669"/>
    <property type="project" value="UniProtKB-KW"/>
</dbReference>
<evidence type="ECO:0000256" key="1">
    <source>
        <dbReference type="ARBA" id="ARBA00006594"/>
    </source>
</evidence>
<dbReference type="Gene3D" id="3.40.50.150">
    <property type="entry name" value="Vaccinia Virus protein VP39"/>
    <property type="match status" value="2"/>
</dbReference>
<protein>
    <recommendedName>
        <fullName evidence="8">DNA methylase N-4/N-6 domain-containing protein</fullName>
    </recommendedName>
</protein>
<feature type="domain" description="DUF1156" evidence="5">
    <location>
        <begin position="11"/>
        <end position="56"/>
    </location>
</feature>
<name>A0A6V8Q253_9ACTN</name>
<evidence type="ECO:0008006" key="8">
    <source>
        <dbReference type="Google" id="ProtNLM"/>
    </source>
</evidence>
<dbReference type="Pfam" id="PF06634">
    <property type="entry name" value="DUF1156"/>
    <property type="match status" value="1"/>
</dbReference>
<evidence type="ECO:0000256" key="3">
    <source>
        <dbReference type="ARBA" id="ARBA00022679"/>
    </source>
</evidence>
<dbReference type="SUPFAM" id="SSF53335">
    <property type="entry name" value="S-adenosyl-L-methionine-dependent methyltransferases"/>
    <property type="match status" value="2"/>
</dbReference>
<dbReference type="PROSITE" id="PS00092">
    <property type="entry name" value="N6_MTASE"/>
    <property type="match status" value="1"/>
</dbReference>
<keyword evidence="3" id="KW-0808">Transferase</keyword>
<evidence type="ECO:0000256" key="2">
    <source>
        <dbReference type="ARBA" id="ARBA00022603"/>
    </source>
</evidence>
<evidence type="ECO:0000313" key="6">
    <source>
        <dbReference type="EMBL" id="GFP38510.1"/>
    </source>
</evidence>
<evidence type="ECO:0000259" key="5">
    <source>
        <dbReference type="Pfam" id="PF06634"/>
    </source>
</evidence>
<feature type="domain" description="DNA methylase N-4/N-6" evidence="4">
    <location>
        <begin position="86"/>
        <end position="119"/>
    </location>
</feature>
<comment type="similarity">
    <text evidence="1">Belongs to the N(4)/N(6)-methyltransferase family.</text>
</comment>
<dbReference type="EMBL" id="BLSD01000006">
    <property type="protein sequence ID" value="GFP38510.1"/>
    <property type="molecule type" value="Genomic_DNA"/>
</dbReference>
<reference evidence="6 7" key="1">
    <citation type="journal article" date="2020" name="Front. Microbiol.">
        <title>Single-cell genomics of novel Actinobacteria with the Wood-Ljungdahl pathway discovered in a serpentinizing system.</title>
        <authorList>
            <person name="Merino N."/>
            <person name="Kawai M."/>
            <person name="Boyd E.S."/>
            <person name="Colman D.R."/>
            <person name="McGlynn S.E."/>
            <person name="Nealson K.H."/>
            <person name="Kurokawa K."/>
            <person name="Hongoh Y."/>
        </authorList>
    </citation>
    <scope>NUCLEOTIDE SEQUENCE [LARGE SCALE GENOMIC DNA]</scope>
    <source>
        <strain evidence="6 7">S47</strain>
    </source>
</reference>
<dbReference type="InterPro" id="IPR009537">
    <property type="entry name" value="DUF1156"/>
</dbReference>
<organism evidence="6 7">
    <name type="scientific">Candidatus Hakubella thermalkaliphila</name>
    <dbReference type="NCBI Taxonomy" id="2754717"/>
    <lineage>
        <taxon>Bacteria</taxon>
        <taxon>Bacillati</taxon>
        <taxon>Actinomycetota</taxon>
        <taxon>Actinomycetota incertae sedis</taxon>
        <taxon>Candidatus Hakubellales</taxon>
        <taxon>Candidatus Hakubellaceae</taxon>
        <taxon>Candidatus Hakubella</taxon>
    </lineage>
</organism>
<dbReference type="AlphaFoldDB" id="A0A6V8Q253"/>
<dbReference type="InterPro" id="IPR002941">
    <property type="entry name" value="DNA_methylase_N4/N6"/>
</dbReference>